<keyword evidence="6 10" id="KW-1133">Transmembrane helix</keyword>
<feature type="chain" id="PRO_5035502524" description="ComG operon protein 3" evidence="11">
    <location>
        <begin position="8"/>
        <end position="103"/>
    </location>
</feature>
<evidence type="ECO:0000256" key="2">
    <source>
        <dbReference type="ARBA" id="ARBA00004241"/>
    </source>
</evidence>
<comment type="function">
    <text evidence="10">Required for transformation and DNA binding.</text>
</comment>
<evidence type="ECO:0000256" key="9">
    <source>
        <dbReference type="ARBA" id="ARBA00043982"/>
    </source>
</evidence>
<keyword evidence="10" id="KW-0813">Transport</keyword>
<dbReference type="NCBIfam" id="TIGR02532">
    <property type="entry name" value="IV_pilin_GFxxxE"/>
    <property type="match status" value="1"/>
</dbReference>
<evidence type="ECO:0000256" key="8">
    <source>
        <dbReference type="ARBA" id="ARBA00023287"/>
    </source>
</evidence>
<protein>
    <recommendedName>
        <fullName evidence="10">ComG operon protein 3</fullName>
    </recommendedName>
</protein>
<dbReference type="OrthoDB" id="1798043at2"/>
<evidence type="ECO:0000256" key="7">
    <source>
        <dbReference type="ARBA" id="ARBA00023136"/>
    </source>
</evidence>
<dbReference type="RefSeq" id="WP_029279709.1">
    <property type="nucleotide sequence ID" value="NZ_CP176757.1"/>
</dbReference>
<comment type="subunit">
    <text evidence="10">Homodimer.</text>
</comment>
<comment type="similarity">
    <text evidence="9 10">Belongs to the ComGC family.</text>
</comment>
<name>A0A084GWH7_METID</name>
<keyword evidence="7 10" id="KW-0472">Membrane</keyword>
<sequence>MVKNEKGFTLIEMLIVLLVISVLLLITIPNITKHHANIQSKGCEGLKNTVQAQASAYQIETKKTATIEALVTAGYLEEAPACPNGTALTIDSEGKVGEASAAE</sequence>
<dbReference type="PROSITE" id="PS00409">
    <property type="entry name" value="PROKAR_NTER_METHYL"/>
    <property type="match status" value="1"/>
</dbReference>
<dbReference type="AlphaFoldDB" id="A0A084GWH7"/>
<evidence type="ECO:0000256" key="5">
    <source>
        <dbReference type="ARBA" id="ARBA00022692"/>
    </source>
</evidence>
<evidence type="ECO:0000313" key="12">
    <source>
        <dbReference type="EMBL" id="KEZ51689.1"/>
    </source>
</evidence>
<evidence type="ECO:0000256" key="3">
    <source>
        <dbReference type="ARBA" id="ARBA00022475"/>
    </source>
</evidence>
<evidence type="ECO:0000256" key="11">
    <source>
        <dbReference type="PIRSR" id="PIRSR029928-50"/>
    </source>
</evidence>
<comment type="caution">
    <text evidence="12">The sequence shown here is derived from an EMBL/GenBank/DDBJ whole genome shotgun (WGS) entry which is preliminary data.</text>
</comment>
<dbReference type="GO" id="GO:0030420">
    <property type="term" value="P:establishment of competence for transformation"/>
    <property type="evidence" value="ECO:0007669"/>
    <property type="project" value="UniProtKB-UniRule"/>
</dbReference>
<comment type="subcellular location">
    <subcellularLocation>
        <location evidence="1">Cell membrane</location>
        <topology evidence="1">Single-pass membrane protein</topology>
    </subcellularLocation>
    <subcellularLocation>
        <location evidence="2">Cell surface</location>
    </subcellularLocation>
</comment>
<evidence type="ECO:0000256" key="6">
    <source>
        <dbReference type="ARBA" id="ARBA00022989"/>
    </source>
</evidence>
<dbReference type="NCBIfam" id="NF040999">
    <property type="entry name" value="pilin_ComGC"/>
    <property type="match status" value="1"/>
</dbReference>
<dbReference type="SUPFAM" id="SSF54523">
    <property type="entry name" value="Pili subunits"/>
    <property type="match status" value="1"/>
</dbReference>
<dbReference type="Pfam" id="PF07963">
    <property type="entry name" value="N_methyl"/>
    <property type="match status" value="1"/>
</dbReference>
<dbReference type="PIRSF" id="PIRSF029928">
    <property type="entry name" value="Late_competence_ComGC"/>
    <property type="match status" value="1"/>
</dbReference>
<dbReference type="STRING" id="246786.GS18_0211225"/>
<feature type="transmembrane region" description="Helical" evidence="10">
    <location>
        <begin position="7"/>
        <end position="28"/>
    </location>
</feature>
<evidence type="ECO:0000313" key="13">
    <source>
        <dbReference type="Proteomes" id="UP000028549"/>
    </source>
</evidence>
<keyword evidence="3 10" id="KW-1003">Cell membrane</keyword>
<dbReference type="Gene3D" id="3.30.700.10">
    <property type="entry name" value="Glycoprotein, Type 4 Pilin"/>
    <property type="match status" value="1"/>
</dbReference>
<keyword evidence="5 10" id="KW-0812">Transmembrane</keyword>
<keyword evidence="13" id="KW-1185">Reference proteome</keyword>
<dbReference type="GO" id="GO:0005886">
    <property type="term" value="C:plasma membrane"/>
    <property type="evidence" value="ECO:0007669"/>
    <property type="project" value="UniProtKB-SubCell"/>
</dbReference>
<dbReference type="GO" id="GO:0009986">
    <property type="term" value="C:cell surface"/>
    <property type="evidence" value="ECO:0007669"/>
    <property type="project" value="UniProtKB-SubCell"/>
</dbReference>
<accession>A0A084GWH7</accession>
<dbReference type="Proteomes" id="UP000028549">
    <property type="component" value="Unassembled WGS sequence"/>
</dbReference>
<feature type="propeptide" id="PRO_5035502525" evidence="11">
    <location>
        <begin position="1"/>
        <end position="7"/>
    </location>
</feature>
<organism evidence="12 13">
    <name type="scientific">Metabacillus indicus</name>
    <name type="common">Bacillus indicus</name>
    <dbReference type="NCBI Taxonomy" id="246786"/>
    <lineage>
        <taxon>Bacteria</taxon>
        <taxon>Bacillati</taxon>
        <taxon>Bacillota</taxon>
        <taxon>Bacilli</taxon>
        <taxon>Bacillales</taxon>
        <taxon>Bacillaceae</taxon>
        <taxon>Metabacillus</taxon>
    </lineage>
</organism>
<dbReference type="InterPro" id="IPR016940">
    <property type="entry name" value="ComGC"/>
</dbReference>
<evidence type="ECO:0000256" key="10">
    <source>
        <dbReference type="PIRNR" id="PIRNR029928"/>
    </source>
</evidence>
<keyword evidence="4 11" id="KW-0488">Methylation</keyword>
<evidence type="ECO:0000256" key="4">
    <source>
        <dbReference type="ARBA" id="ARBA00022481"/>
    </source>
</evidence>
<gene>
    <name evidence="12" type="ORF">GS18_0211225</name>
</gene>
<feature type="modified residue" description="N-methylphenylalanine" evidence="11">
    <location>
        <position position="8"/>
    </location>
</feature>
<evidence type="ECO:0000256" key="1">
    <source>
        <dbReference type="ARBA" id="ARBA00004162"/>
    </source>
</evidence>
<dbReference type="InterPro" id="IPR012902">
    <property type="entry name" value="N_methyl_site"/>
</dbReference>
<keyword evidence="8 10" id="KW-0178">Competence</keyword>
<dbReference type="InterPro" id="IPR045584">
    <property type="entry name" value="Pilin-like"/>
</dbReference>
<proteinExistence type="inferred from homology"/>
<dbReference type="EMBL" id="JNVC02000005">
    <property type="protein sequence ID" value="KEZ51689.1"/>
    <property type="molecule type" value="Genomic_DNA"/>
</dbReference>
<reference evidence="12 13" key="1">
    <citation type="journal article" date="2005" name="Int. J. Syst. Evol. Microbiol.">
        <title>Bacillus cibi sp. nov., isolated from jeotgal, a traditional Korean fermented seafood.</title>
        <authorList>
            <person name="Yoon J.H."/>
            <person name="Lee C.H."/>
            <person name="Oh T.K."/>
        </authorList>
    </citation>
    <scope>NUCLEOTIDE SEQUENCE [LARGE SCALE GENOMIC DNA]</scope>
    <source>
        <strain evidence="12 13">DSM 16189</strain>
    </source>
</reference>